<dbReference type="InterPro" id="IPR041588">
    <property type="entry name" value="Integrase_H2C2"/>
</dbReference>
<evidence type="ECO:0000259" key="3">
    <source>
        <dbReference type="Pfam" id="PF17921"/>
    </source>
</evidence>
<dbReference type="InterPro" id="IPR050951">
    <property type="entry name" value="Retrovirus_Pol_polyprotein"/>
</dbReference>
<dbReference type="PANTHER" id="PTHR37984:SF5">
    <property type="entry name" value="PROTEIN NYNRIN-LIKE"/>
    <property type="match status" value="1"/>
</dbReference>
<dbReference type="Proteomes" id="UP000504606">
    <property type="component" value="Unplaced"/>
</dbReference>
<dbReference type="Pfam" id="PF17921">
    <property type="entry name" value="Integrase_H2C2"/>
    <property type="match status" value="1"/>
</dbReference>
<dbReference type="AlphaFoldDB" id="A0A9C6XV17"/>
<evidence type="ECO:0000256" key="1">
    <source>
        <dbReference type="ARBA" id="ARBA00012493"/>
    </source>
</evidence>
<dbReference type="OrthoDB" id="427924at2759"/>
<reference evidence="5" key="1">
    <citation type="submission" date="2025-08" db="UniProtKB">
        <authorList>
            <consortium name="RefSeq"/>
        </authorList>
    </citation>
    <scope>IDENTIFICATION</scope>
    <source>
        <tissue evidence="5">Whole organism</tissue>
    </source>
</reference>
<dbReference type="PANTHER" id="PTHR37984">
    <property type="entry name" value="PROTEIN CBG26694"/>
    <property type="match status" value="1"/>
</dbReference>
<dbReference type="GeneID" id="127752012"/>
<name>A0A9C6XV17_FRAOC</name>
<dbReference type="GO" id="GO:0003964">
    <property type="term" value="F:RNA-directed DNA polymerase activity"/>
    <property type="evidence" value="ECO:0007669"/>
    <property type="project" value="UniProtKB-EC"/>
</dbReference>
<sequence length="324" mass="35344">MCNFGQAYEMSMIGQMIFGIRHNDTRKKIMASGLTWAQVKSIALDEDTQRTQMRSIAQAHLQAQSRNVNAVNAQQAQRAPQQPKPQPQPEPPAQDTHANGGNAKTFGPCMRCGRLHNVNKCRAIHWTCKICHKKGHIAKVCQSKNSQGNKPPEGVKQVIVTGNNPPPPADSSVLSVNIQLPSPQPNVLVVNSNAAQSSPSLVRRLTVATKLPVTCEKVAVDTAADPVLSIVFKYVHLGWPPKGALKNHPVATKLPVTCEKVAVDTAADPVLSIVFKVIIPTCLRKDVLLQIHAGHPGIVRSLMLARSYCWWPKMDEDISNLVSN</sequence>
<evidence type="ECO:0000313" key="5">
    <source>
        <dbReference type="RefSeq" id="XP_052132404.1"/>
    </source>
</evidence>
<feature type="compositionally biased region" description="Pro residues" evidence="2">
    <location>
        <begin position="82"/>
        <end position="92"/>
    </location>
</feature>
<dbReference type="EC" id="2.7.7.49" evidence="1"/>
<gene>
    <name evidence="5" type="primary">LOC127752012</name>
</gene>
<dbReference type="Gene3D" id="1.10.340.70">
    <property type="match status" value="1"/>
</dbReference>
<proteinExistence type="predicted"/>
<feature type="domain" description="Integrase zinc-binding" evidence="3">
    <location>
        <begin position="279"/>
        <end position="323"/>
    </location>
</feature>
<dbReference type="KEGG" id="foc:127752012"/>
<keyword evidence="4" id="KW-1185">Reference proteome</keyword>
<accession>A0A9C6XV17</accession>
<feature type="region of interest" description="Disordered" evidence="2">
    <location>
        <begin position="63"/>
        <end position="102"/>
    </location>
</feature>
<feature type="compositionally biased region" description="Low complexity" evidence="2">
    <location>
        <begin position="63"/>
        <end position="81"/>
    </location>
</feature>
<feature type="non-terminal residue" evidence="5">
    <location>
        <position position="324"/>
    </location>
</feature>
<protein>
    <recommendedName>
        <fullName evidence="1">RNA-directed DNA polymerase</fullName>
        <ecNumber evidence="1">2.7.7.49</ecNumber>
    </recommendedName>
</protein>
<evidence type="ECO:0000256" key="2">
    <source>
        <dbReference type="SAM" id="MobiDB-lite"/>
    </source>
</evidence>
<dbReference type="RefSeq" id="XP_052132404.1">
    <property type="nucleotide sequence ID" value="XM_052276444.1"/>
</dbReference>
<organism evidence="4 5">
    <name type="scientific">Frankliniella occidentalis</name>
    <name type="common">Western flower thrips</name>
    <name type="synonym">Euthrips occidentalis</name>
    <dbReference type="NCBI Taxonomy" id="133901"/>
    <lineage>
        <taxon>Eukaryota</taxon>
        <taxon>Metazoa</taxon>
        <taxon>Ecdysozoa</taxon>
        <taxon>Arthropoda</taxon>
        <taxon>Hexapoda</taxon>
        <taxon>Insecta</taxon>
        <taxon>Pterygota</taxon>
        <taxon>Neoptera</taxon>
        <taxon>Paraneoptera</taxon>
        <taxon>Thysanoptera</taxon>
        <taxon>Terebrantia</taxon>
        <taxon>Thripoidea</taxon>
        <taxon>Thripidae</taxon>
        <taxon>Frankliniella</taxon>
    </lineage>
</organism>
<evidence type="ECO:0000313" key="4">
    <source>
        <dbReference type="Proteomes" id="UP000504606"/>
    </source>
</evidence>